<reference evidence="2 3" key="1">
    <citation type="submission" date="2018-07" db="EMBL/GenBank/DDBJ databases">
        <title>Halioglobus sp. genome submission.</title>
        <authorList>
            <person name="Ye M.-Q."/>
            <person name="Du Z.-J."/>
        </authorList>
    </citation>
    <scope>NUCLEOTIDE SEQUENCE [LARGE SCALE GENOMIC DNA]</scope>
    <source>
        <strain evidence="2 3">U0301</strain>
    </source>
</reference>
<evidence type="ECO:0008006" key="4">
    <source>
        <dbReference type="Google" id="ProtNLM"/>
    </source>
</evidence>
<keyword evidence="1" id="KW-1133">Transmembrane helix</keyword>
<accession>A0A3L7E318</accession>
<proteinExistence type="predicted"/>
<dbReference type="RefSeq" id="WP_117952697.1">
    <property type="nucleotide sequence ID" value="NZ_QRAN01000002.1"/>
</dbReference>
<feature type="transmembrane region" description="Helical" evidence="1">
    <location>
        <begin position="14"/>
        <end position="35"/>
    </location>
</feature>
<dbReference type="AlphaFoldDB" id="A0A3L7E318"/>
<name>A0A3L7E318_9GAMM</name>
<keyword evidence="3" id="KW-1185">Reference proteome</keyword>
<evidence type="ECO:0000313" key="3">
    <source>
        <dbReference type="Proteomes" id="UP000265509"/>
    </source>
</evidence>
<keyword evidence="1" id="KW-0472">Membrane</keyword>
<protein>
    <recommendedName>
        <fullName evidence="4">Guanylate cyclase domain-containing protein</fullName>
    </recommendedName>
</protein>
<gene>
    <name evidence="2" type="ORF">DWB85_02915</name>
</gene>
<sequence length="416" mass="44901">MPERFNNAPLSQQIATLAAALCLLVSLALVILGAISSRHLQQQQQLEFGNALAHQVARRVSVALEAGDLLSITASLQRFVETSPAEQIAIFDVEGKVLGEAGEASGSSDQAYRAPVLIEADVAGEARVTVNSDAAVAAHQRFVLSLLGLAVLLSLAVYGAGLQLGKRLGSRIGKLSRALALEDKDSGTATGNELALLESRAAALPMDLLRTRNDTEAREENYRSTAVLYLHLESLVDYVDTLDDQSLHRYTDRLHQVVYASAGFYGGELQVSRQFALAVYFSGPNKAGSAAFRAASSAWLVQAVSRELEKTMPLSMKISMAMSESELGVGDGKDIYPGLYMQHTLDELQAVCTSKPPKLLLAPAVLDDTDIAGRLQLQDTEVQDYAMLESFAGPYQDLLERQLQLIMKRLTDPALI</sequence>
<organism evidence="2 3">
    <name type="scientific">Seongchinamella sediminis</name>
    <dbReference type="NCBI Taxonomy" id="2283635"/>
    <lineage>
        <taxon>Bacteria</taxon>
        <taxon>Pseudomonadati</taxon>
        <taxon>Pseudomonadota</taxon>
        <taxon>Gammaproteobacteria</taxon>
        <taxon>Cellvibrionales</taxon>
        <taxon>Halieaceae</taxon>
        <taxon>Seongchinamella</taxon>
    </lineage>
</organism>
<comment type="caution">
    <text evidence="2">The sequence shown here is derived from an EMBL/GenBank/DDBJ whole genome shotgun (WGS) entry which is preliminary data.</text>
</comment>
<dbReference type="EMBL" id="QRAN01000002">
    <property type="protein sequence ID" value="RLQ23519.1"/>
    <property type="molecule type" value="Genomic_DNA"/>
</dbReference>
<keyword evidence="1" id="KW-0812">Transmembrane</keyword>
<evidence type="ECO:0000313" key="2">
    <source>
        <dbReference type="EMBL" id="RLQ23519.1"/>
    </source>
</evidence>
<dbReference type="Proteomes" id="UP000265509">
    <property type="component" value="Unassembled WGS sequence"/>
</dbReference>
<dbReference type="OrthoDB" id="5721962at2"/>
<evidence type="ECO:0000256" key="1">
    <source>
        <dbReference type="SAM" id="Phobius"/>
    </source>
</evidence>
<feature type="transmembrane region" description="Helical" evidence="1">
    <location>
        <begin position="142"/>
        <end position="161"/>
    </location>
</feature>